<name>A0A917RK93_9ACTN</name>
<evidence type="ECO:0000313" key="2">
    <source>
        <dbReference type="Proteomes" id="UP000645217"/>
    </source>
</evidence>
<gene>
    <name evidence="1" type="ORF">GCM10007964_60940</name>
</gene>
<comment type="caution">
    <text evidence="1">The sequence shown here is derived from an EMBL/GenBank/DDBJ whole genome shotgun (WGS) entry which is preliminary data.</text>
</comment>
<sequence>MAGADGSAKGAPGMVTDVVPVHLKRRRDDFHLQSEELDTALRAAVGVLEGLGPFWGDDEHGRLFYEGGGGRVGFRQATEEIARHVGAVTTAYERIGDNVSQAGANLETADWASVAALAQAVTTAGLAVPTTKAEVR</sequence>
<organism evidence="1 2">
    <name type="scientific">Sphaerisporangium melleum</name>
    <dbReference type="NCBI Taxonomy" id="321316"/>
    <lineage>
        <taxon>Bacteria</taxon>
        <taxon>Bacillati</taxon>
        <taxon>Actinomycetota</taxon>
        <taxon>Actinomycetes</taxon>
        <taxon>Streptosporangiales</taxon>
        <taxon>Streptosporangiaceae</taxon>
        <taxon>Sphaerisporangium</taxon>
    </lineage>
</organism>
<dbReference type="EMBL" id="BMNT01000041">
    <property type="protein sequence ID" value="GGL10577.1"/>
    <property type="molecule type" value="Genomic_DNA"/>
</dbReference>
<dbReference type="RefSeq" id="WP_189166516.1">
    <property type="nucleotide sequence ID" value="NZ_BMNT01000041.1"/>
</dbReference>
<proteinExistence type="predicted"/>
<evidence type="ECO:0000313" key="1">
    <source>
        <dbReference type="EMBL" id="GGL10577.1"/>
    </source>
</evidence>
<protein>
    <submittedName>
        <fullName evidence="1">Uncharacterized protein</fullName>
    </submittedName>
</protein>
<accession>A0A917RK93</accession>
<reference evidence="1" key="1">
    <citation type="journal article" date="2014" name="Int. J. Syst. Evol. Microbiol.">
        <title>Complete genome sequence of Corynebacterium casei LMG S-19264T (=DSM 44701T), isolated from a smear-ripened cheese.</title>
        <authorList>
            <consortium name="US DOE Joint Genome Institute (JGI-PGF)"/>
            <person name="Walter F."/>
            <person name="Albersmeier A."/>
            <person name="Kalinowski J."/>
            <person name="Ruckert C."/>
        </authorList>
    </citation>
    <scope>NUCLEOTIDE SEQUENCE</scope>
    <source>
        <strain evidence="1">JCM 13064</strain>
    </source>
</reference>
<reference evidence="1" key="2">
    <citation type="submission" date="2020-09" db="EMBL/GenBank/DDBJ databases">
        <authorList>
            <person name="Sun Q."/>
            <person name="Ohkuma M."/>
        </authorList>
    </citation>
    <scope>NUCLEOTIDE SEQUENCE</scope>
    <source>
        <strain evidence="1">JCM 13064</strain>
    </source>
</reference>
<dbReference type="AlphaFoldDB" id="A0A917RK93"/>
<keyword evidence="2" id="KW-1185">Reference proteome</keyword>
<dbReference type="Proteomes" id="UP000645217">
    <property type="component" value="Unassembled WGS sequence"/>
</dbReference>